<dbReference type="AlphaFoldDB" id="A0A0A9G8H3"/>
<dbReference type="EMBL" id="GBRH01180913">
    <property type="protein sequence ID" value="JAE16983.1"/>
    <property type="molecule type" value="Transcribed_RNA"/>
</dbReference>
<proteinExistence type="predicted"/>
<evidence type="ECO:0000313" key="1">
    <source>
        <dbReference type="EMBL" id="JAE16983.1"/>
    </source>
</evidence>
<sequence>MPDTYFKESESESLCCYSRGVACFPSILKSNSVSTQQKNWGVRSSKRTGVYYYQLIKQGLI</sequence>
<organism evidence="1">
    <name type="scientific">Arundo donax</name>
    <name type="common">Giant reed</name>
    <name type="synonym">Donax arundinaceus</name>
    <dbReference type="NCBI Taxonomy" id="35708"/>
    <lineage>
        <taxon>Eukaryota</taxon>
        <taxon>Viridiplantae</taxon>
        <taxon>Streptophyta</taxon>
        <taxon>Embryophyta</taxon>
        <taxon>Tracheophyta</taxon>
        <taxon>Spermatophyta</taxon>
        <taxon>Magnoliopsida</taxon>
        <taxon>Liliopsida</taxon>
        <taxon>Poales</taxon>
        <taxon>Poaceae</taxon>
        <taxon>PACMAD clade</taxon>
        <taxon>Arundinoideae</taxon>
        <taxon>Arundineae</taxon>
        <taxon>Arundo</taxon>
    </lineage>
</organism>
<name>A0A0A9G8H3_ARUDO</name>
<accession>A0A0A9G8H3</accession>
<reference evidence="1" key="1">
    <citation type="submission" date="2014-09" db="EMBL/GenBank/DDBJ databases">
        <authorList>
            <person name="Magalhaes I.L.F."/>
            <person name="Oliveira U."/>
            <person name="Santos F.R."/>
            <person name="Vidigal T.H.D.A."/>
            <person name="Brescovit A.D."/>
            <person name="Santos A.J."/>
        </authorList>
    </citation>
    <scope>NUCLEOTIDE SEQUENCE</scope>
    <source>
        <tissue evidence="1">Shoot tissue taken approximately 20 cm above the soil surface</tissue>
    </source>
</reference>
<reference evidence="1" key="2">
    <citation type="journal article" date="2015" name="Data Brief">
        <title>Shoot transcriptome of the giant reed, Arundo donax.</title>
        <authorList>
            <person name="Barrero R.A."/>
            <person name="Guerrero F.D."/>
            <person name="Moolhuijzen P."/>
            <person name="Goolsby J.A."/>
            <person name="Tidwell J."/>
            <person name="Bellgard S.E."/>
            <person name="Bellgard M.I."/>
        </authorList>
    </citation>
    <scope>NUCLEOTIDE SEQUENCE</scope>
    <source>
        <tissue evidence="1">Shoot tissue taken approximately 20 cm above the soil surface</tissue>
    </source>
</reference>
<protein>
    <submittedName>
        <fullName evidence="1">Uncharacterized protein</fullName>
    </submittedName>
</protein>